<keyword evidence="3 5" id="KW-1133">Transmembrane helix</keyword>
<dbReference type="Proteomes" id="UP000215694">
    <property type="component" value="Unassembled WGS sequence"/>
</dbReference>
<keyword evidence="4 5" id="KW-0472">Membrane</keyword>
<proteinExistence type="inferred from homology"/>
<evidence type="ECO:0000256" key="4">
    <source>
        <dbReference type="ARBA" id="ARBA00023136"/>
    </source>
</evidence>
<dbReference type="RefSeq" id="WP_116041354.1">
    <property type="nucleotide sequence ID" value="NZ_NOJY02000010.1"/>
</dbReference>
<feature type="transmembrane region" description="Helical" evidence="5">
    <location>
        <begin position="137"/>
        <end position="158"/>
    </location>
</feature>
<dbReference type="OrthoDB" id="357960at2"/>
<gene>
    <name evidence="6" type="ORF">CHL78_007855</name>
</gene>
<evidence type="ECO:0000313" key="7">
    <source>
        <dbReference type="Proteomes" id="UP000215694"/>
    </source>
</evidence>
<keyword evidence="7" id="KW-1185">Reference proteome</keyword>
<dbReference type="EMBL" id="NOJY02000010">
    <property type="protein sequence ID" value="RDY27908.1"/>
    <property type="molecule type" value="Genomic_DNA"/>
</dbReference>
<comment type="similarity">
    <text evidence="5">Belongs to the 4-toluene sulfonate uptake permease (TSUP) (TC 2.A.102) family.</text>
</comment>
<protein>
    <recommendedName>
        <fullName evidence="5">Probable membrane transporter protein</fullName>
    </recommendedName>
</protein>
<feature type="transmembrane region" description="Helical" evidence="5">
    <location>
        <begin position="100"/>
        <end position="125"/>
    </location>
</feature>
<feature type="transmembrane region" description="Helical" evidence="5">
    <location>
        <begin position="237"/>
        <end position="256"/>
    </location>
</feature>
<keyword evidence="5" id="KW-1003">Cell membrane</keyword>
<dbReference type="GO" id="GO:0005886">
    <property type="term" value="C:plasma membrane"/>
    <property type="evidence" value="ECO:0007669"/>
    <property type="project" value="UniProtKB-SubCell"/>
</dbReference>
<evidence type="ECO:0000256" key="3">
    <source>
        <dbReference type="ARBA" id="ARBA00022989"/>
    </source>
</evidence>
<feature type="transmembrane region" description="Helical" evidence="5">
    <location>
        <begin position="41"/>
        <end position="64"/>
    </location>
</feature>
<comment type="caution">
    <text evidence="6">The sequence shown here is derived from an EMBL/GenBank/DDBJ whole genome shotgun (WGS) entry which is preliminary data.</text>
</comment>
<dbReference type="AlphaFoldDB" id="A0A371J5F0"/>
<organism evidence="6 7">
    <name type="scientific">Romboutsia weinsteinii</name>
    <dbReference type="NCBI Taxonomy" id="2020949"/>
    <lineage>
        <taxon>Bacteria</taxon>
        <taxon>Bacillati</taxon>
        <taxon>Bacillota</taxon>
        <taxon>Clostridia</taxon>
        <taxon>Peptostreptococcales</taxon>
        <taxon>Peptostreptococcaceae</taxon>
        <taxon>Romboutsia</taxon>
    </lineage>
</organism>
<keyword evidence="2 5" id="KW-0812">Transmembrane</keyword>
<name>A0A371J5F0_9FIRM</name>
<feature type="transmembrane region" description="Helical" evidence="5">
    <location>
        <begin position="170"/>
        <end position="203"/>
    </location>
</feature>
<accession>A0A371J5F0</accession>
<evidence type="ECO:0000313" key="6">
    <source>
        <dbReference type="EMBL" id="RDY27908.1"/>
    </source>
</evidence>
<evidence type="ECO:0000256" key="2">
    <source>
        <dbReference type="ARBA" id="ARBA00022692"/>
    </source>
</evidence>
<dbReference type="Pfam" id="PF01925">
    <property type="entry name" value="TauE"/>
    <property type="match status" value="2"/>
</dbReference>
<dbReference type="PANTHER" id="PTHR43483:SF3">
    <property type="entry name" value="MEMBRANE TRANSPORTER PROTEIN HI_0806-RELATED"/>
    <property type="match status" value="1"/>
</dbReference>
<reference evidence="6 7" key="1">
    <citation type="journal article" date="2017" name="Genome Announc.">
        <title>Draft Genome Sequence of Romboutsia weinsteinii sp. nov. Strain CCRI-19649(T) Isolated from Surface Water.</title>
        <authorList>
            <person name="Maheux A.F."/>
            <person name="Boudreau D.K."/>
            <person name="Berube E."/>
            <person name="Boissinot M."/>
            <person name="Cantin P."/>
            <person name="Raymond F."/>
            <person name="Corbeil J."/>
            <person name="Omar R.F."/>
            <person name="Bergeron M.G."/>
        </authorList>
    </citation>
    <scope>NUCLEOTIDE SEQUENCE [LARGE SCALE GENOMIC DNA]</scope>
    <source>
        <strain evidence="6 7">CCRI-19649</strain>
    </source>
</reference>
<evidence type="ECO:0000256" key="1">
    <source>
        <dbReference type="ARBA" id="ARBA00004141"/>
    </source>
</evidence>
<sequence>MLKAILGLLAVVTTGYTAIYANDFRKNRDKSKNGMFNKGILIGFITDFLDAIGVGSFATTTGILKLSKNINIPDKLLPGTLNVAHTLPMIVQAFMSMNSIGVDILTLISMIVSAVIGSWIGAGIISKLPEKKVQLTMGIALAGTAVLIVLGQVGLMPSGGDAMGLTGTKLIIGIVGNFILGALMTAGIGLYAPCMALVALLGMNPKAAFPIMMGASSFVGPIASTKFIKEDAYEREISMGITIGGVVGSILALLFVTNMPVYWLKWLVVAVVTYTSVTMLKSGLEKDTLELEDMKIG</sequence>
<dbReference type="PANTHER" id="PTHR43483">
    <property type="entry name" value="MEMBRANE TRANSPORTER PROTEIN HI_0806-RELATED"/>
    <property type="match status" value="1"/>
</dbReference>
<feature type="transmembrane region" description="Helical" evidence="5">
    <location>
        <begin position="262"/>
        <end position="280"/>
    </location>
</feature>
<dbReference type="InterPro" id="IPR002781">
    <property type="entry name" value="TM_pro_TauE-like"/>
</dbReference>
<comment type="subcellular location">
    <subcellularLocation>
        <location evidence="5">Cell membrane</location>
        <topology evidence="5">Multi-pass membrane protein</topology>
    </subcellularLocation>
    <subcellularLocation>
        <location evidence="1">Membrane</location>
        <topology evidence="1">Multi-pass membrane protein</topology>
    </subcellularLocation>
</comment>
<evidence type="ECO:0000256" key="5">
    <source>
        <dbReference type="RuleBase" id="RU363041"/>
    </source>
</evidence>